<gene>
    <name evidence="3" type="ORF">Vafri_9968</name>
</gene>
<accession>A0A8J4B5A3</accession>
<keyword evidence="4" id="KW-1185">Reference proteome</keyword>
<dbReference type="AlphaFoldDB" id="A0A8J4B5A3"/>
<feature type="region of interest" description="Disordered" evidence="2">
    <location>
        <begin position="127"/>
        <end position="149"/>
    </location>
</feature>
<dbReference type="EMBL" id="BNCO01000017">
    <property type="protein sequence ID" value="GIL54434.1"/>
    <property type="molecule type" value="Genomic_DNA"/>
</dbReference>
<evidence type="ECO:0000313" key="3">
    <source>
        <dbReference type="EMBL" id="GIL54434.1"/>
    </source>
</evidence>
<sequence length="391" mass="41245">MDREGRAADLLTRIELCGLQTGVNSFDLYSKDVREVFRKLCAALADAVQLTVTPLALCDSSQLNAAAQGVRAATASQRDAQMNRLDIALLGLLKTIDATPQAKERLEVLEQLISCLQAARLVALSRDKEKSESGTDRHEQLQQHQEKVTQTDATKIDGNSGGTAAVAAGKELQARAVDVSRALRLAAGALQVPLAADPGGGSRRSLPLLQQLGPRLETALDQLGPSFLAPICQRKDLTTEQLAVLADINTAFQEEYELRRAVLVERAKVTLQAFEWSGQLAERGTAEEAAGVAAAAKRAMAVQPQVCLDDVWSLRPADAVALTSVPTSTPIATLDAAAAVAGYGPGTDLGAAAGLSGRKRAAPMAASIKSVIIGKVPDRGGRPEGRSREAY</sequence>
<evidence type="ECO:0000256" key="2">
    <source>
        <dbReference type="SAM" id="MobiDB-lite"/>
    </source>
</evidence>
<feature type="non-terminal residue" evidence="3">
    <location>
        <position position="391"/>
    </location>
</feature>
<evidence type="ECO:0000256" key="1">
    <source>
        <dbReference type="ARBA" id="ARBA00007218"/>
    </source>
</evidence>
<reference evidence="3" key="1">
    <citation type="journal article" date="2021" name="Proc. Natl. Acad. Sci. U.S.A.">
        <title>Three genomes in the algal genus Volvox reveal the fate of a haploid sex-determining region after a transition to homothallism.</title>
        <authorList>
            <person name="Yamamoto K."/>
            <person name="Hamaji T."/>
            <person name="Kawai-Toyooka H."/>
            <person name="Matsuzaki R."/>
            <person name="Takahashi F."/>
            <person name="Nishimura Y."/>
            <person name="Kawachi M."/>
            <person name="Noguchi H."/>
            <person name="Minakuchi Y."/>
            <person name="Umen J.G."/>
            <person name="Toyoda A."/>
            <person name="Nozaki H."/>
        </authorList>
    </citation>
    <scope>NUCLEOTIDE SEQUENCE</scope>
    <source>
        <strain evidence="3">NIES-3780</strain>
    </source>
</reference>
<organism evidence="3 4">
    <name type="scientific">Volvox africanus</name>
    <dbReference type="NCBI Taxonomy" id="51714"/>
    <lineage>
        <taxon>Eukaryota</taxon>
        <taxon>Viridiplantae</taxon>
        <taxon>Chlorophyta</taxon>
        <taxon>core chlorophytes</taxon>
        <taxon>Chlorophyceae</taxon>
        <taxon>CS clade</taxon>
        <taxon>Chlamydomonadales</taxon>
        <taxon>Volvocaceae</taxon>
        <taxon>Volvox</taxon>
    </lineage>
</organism>
<dbReference type="PANTHER" id="PTHR31353:SF1">
    <property type="entry name" value="PROTEIN FAM98B"/>
    <property type="match status" value="1"/>
</dbReference>
<protein>
    <submittedName>
        <fullName evidence="3">Uncharacterized protein</fullName>
    </submittedName>
</protein>
<comment type="similarity">
    <text evidence="1">Belongs to the FAM98 family.</text>
</comment>
<name>A0A8J4B5A3_9CHLO</name>
<proteinExistence type="inferred from homology"/>
<evidence type="ECO:0000313" key="4">
    <source>
        <dbReference type="Proteomes" id="UP000747399"/>
    </source>
</evidence>
<dbReference type="Proteomes" id="UP000747399">
    <property type="component" value="Unassembled WGS sequence"/>
</dbReference>
<dbReference type="InterPro" id="IPR018797">
    <property type="entry name" value="FAM98"/>
</dbReference>
<dbReference type="Pfam" id="PF10239">
    <property type="entry name" value="DUF2465"/>
    <property type="match status" value="1"/>
</dbReference>
<comment type="caution">
    <text evidence="3">The sequence shown here is derived from an EMBL/GenBank/DDBJ whole genome shotgun (WGS) entry which is preliminary data.</text>
</comment>
<dbReference type="PANTHER" id="PTHR31353">
    <property type="entry name" value="FAM98"/>
    <property type="match status" value="1"/>
</dbReference>